<dbReference type="PROSITE" id="PS50893">
    <property type="entry name" value="ABC_TRANSPORTER_2"/>
    <property type="match status" value="2"/>
</dbReference>
<dbReference type="CDD" id="cd03257">
    <property type="entry name" value="ABC_NikE_OppD_transporters"/>
    <property type="match status" value="2"/>
</dbReference>
<dbReference type="NCBIfam" id="NF007739">
    <property type="entry name" value="PRK10419.1"/>
    <property type="match status" value="2"/>
</dbReference>
<feature type="domain" description="ABC transporter" evidence="5">
    <location>
        <begin position="10"/>
        <end position="259"/>
    </location>
</feature>
<dbReference type="eggNOG" id="COG4172">
    <property type="taxonomic scope" value="Bacteria"/>
</dbReference>
<dbReference type="RefSeq" id="WP_015882290.1">
    <property type="nucleotide sequence ID" value="NC_012669.1"/>
</dbReference>
<dbReference type="SMART" id="SM00382">
    <property type="entry name" value="AAA"/>
    <property type="match status" value="2"/>
</dbReference>
<evidence type="ECO:0000256" key="3">
    <source>
        <dbReference type="ARBA" id="ARBA00022741"/>
    </source>
</evidence>
<protein>
    <submittedName>
        <fullName evidence="6">ABC transporter related</fullName>
    </submittedName>
</protein>
<dbReference type="InterPro" id="IPR003593">
    <property type="entry name" value="AAA+_ATPase"/>
</dbReference>
<evidence type="ECO:0000259" key="5">
    <source>
        <dbReference type="PROSITE" id="PS50893"/>
    </source>
</evidence>
<dbReference type="PANTHER" id="PTHR43776:SF7">
    <property type="entry name" value="D,D-DIPEPTIDE TRANSPORT ATP-BINDING PROTEIN DDPF-RELATED"/>
    <property type="match status" value="1"/>
</dbReference>
<dbReference type="InterPro" id="IPR027417">
    <property type="entry name" value="P-loop_NTPase"/>
</dbReference>
<dbReference type="SUPFAM" id="SSF52540">
    <property type="entry name" value="P-loop containing nucleoside triphosphate hydrolases"/>
    <property type="match status" value="2"/>
</dbReference>
<dbReference type="InterPro" id="IPR003439">
    <property type="entry name" value="ABC_transporter-like_ATP-bd"/>
</dbReference>
<accession>C5C4S2</accession>
<dbReference type="AlphaFoldDB" id="C5C4S2"/>
<dbReference type="HOGENOM" id="CLU_000604_86_2_11"/>
<dbReference type="PANTHER" id="PTHR43776">
    <property type="entry name" value="TRANSPORT ATP-BINDING PROTEIN"/>
    <property type="match status" value="1"/>
</dbReference>
<organism evidence="6 7">
    <name type="scientific">Beutenbergia cavernae (strain ATCC BAA-8 / DSM 12333 / CCUG 43141 / JCM 11478 / NBRC 16432 / NCIMB 13614 / HKI 0122)</name>
    <dbReference type="NCBI Taxonomy" id="471853"/>
    <lineage>
        <taxon>Bacteria</taxon>
        <taxon>Bacillati</taxon>
        <taxon>Actinomycetota</taxon>
        <taxon>Actinomycetes</taxon>
        <taxon>Micrococcales</taxon>
        <taxon>Beutenbergiaceae</taxon>
        <taxon>Beutenbergia</taxon>
    </lineage>
</organism>
<dbReference type="Proteomes" id="UP000007962">
    <property type="component" value="Chromosome"/>
</dbReference>
<evidence type="ECO:0000256" key="2">
    <source>
        <dbReference type="ARBA" id="ARBA00022448"/>
    </source>
</evidence>
<dbReference type="OrthoDB" id="4008250at2"/>
<gene>
    <name evidence="6" type="ordered locus">Bcav_1794</name>
</gene>
<dbReference type="Pfam" id="PF00005">
    <property type="entry name" value="ABC_tran"/>
    <property type="match status" value="2"/>
</dbReference>
<dbReference type="GO" id="GO:0015833">
    <property type="term" value="P:peptide transport"/>
    <property type="evidence" value="ECO:0007669"/>
    <property type="project" value="InterPro"/>
</dbReference>
<evidence type="ECO:0000256" key="4">
    <source>
        <dbReference type="ARBA" id="ARBA00022840"/>
    </source>
</evidence>
<dbReference type="NCBIfam" id="NF008453">
    <property type="entry name" value="PRK11308.1"/>
    <property type="match status" value="2"/>
</dbReference>
<dbReference type="InterPro" id="IPR050319">
    <property type="entry name" value="ABC_transp_ATP-bind"/>
</dbReference>
<evidence type="ECO:0000313" key="7">
    <source>
        <dbReference type="Proteomes" id="UP000007962"/>
    </source>
</evidence>
<dbReference type="InterPro" id="IPR017871">
    <property type="entry name" value="ABC_transporter-like_CS"/>
</dbReference>
<dbReference type="Pfam" id="PF08352">
    <property type="entry name" value="oligo_HPY"/>
    <property type="match status" value="2"/>
</dbReference>
<keyword evidence="4" id="KW-0067">ATP-binding</keyword>
<dbReference type="Gene3D" id="3.40.50.300">
    <property type="entry name" value="P-loop containing nucleotide triphosphate hydrolases"/>
    <property type="match status" value="2"/>
</dbReference>
<dbReference type="STRING" id="471853.Bcav_1794"/>
<keyword evidence="2" id="KW-0813">Transport</keyword>
<dbReference type="GO" id="GO:0055085">
    <property type="term" value="P:transmembrane transport"/>
    <property type="evidence" value="ECO:0007669"/>
    <property type="project" value="UniProtKB-ARBA"/>
</dbReference>
<dbReference type="EMBL" id="CP001618">
    <property type="protein sequence ID" value="ACQ80050.1"/>
    <property type="molecule type" value="Genomic_DNA"/>
</dbReference>
<dbReference type="GO" id="GO:0005524">
    <property type="term" value="F:ATP binding"/>
    <property type="evidence" value="ECO:0007669"/>
    <property type="project" value="UniProtKB-KW"/>
</dbReference>
<feature type="domain" description="ABC transporter" evidence="5">
    <location>
        <begin position="287"/>
        <end position="529"/>
    </location>
</feature>
<keyword evidence="7" id="KW-1185">Reference proteome</keyword>
<proteinExistence type="inferred from homology"/>
<evidence type="ECO:0000313" key="6">
    <source>
        <dbReference type="EMBL" id="ACQ80050.1"/>
    </source>
</evidence>
<sequence>MTVLEDAPVLDVAGLTVSFGRRHHARTVVADVDLHVRRGEALALVGESGSGKSVTARALIGLAGDRSTVRAARIGVAGVDVFSVPRRGWRRLRGSRVGFVLQDALVSLDPLRPVGREIEEVLRLHTAIPARQRHERVIELLTRVGVDEPGLRAAQRPDQLSGGLRQRALIATALAAQPELIVLDEPTTALDVTVQARILDVLRDLKDAGTTLLFISHDLAVVSQIADRVAVMRQGRIVEEASTADLLHSPGHDYTRLLLSAVPRLALDARTAAPPVGTAEPDVVAEVRAVSKSFAVEGRRTFRAVDDVSFQLHRGRTLGLVGESGSGKTTLARLLVGLEAPDTGAVAVDGQTWRDLDAPARRRLRRRIGVIHQDPTSSFDPRYTVDRVLGEVIALDAATARGDRRRRAVELLELVGLPEDVLPRRPAVLSGGQRQRVAIARALAARPSVVVCDEPVSALDVSTQAQVLELLADLQLRTGTAYLFISHDLGVVHEVSHDVLVLKDGRVVESGPAGDVLHRPTHPYTRALFAAVPRLPEVATPTLSTEPIRT</sequence>
<dbReference type="PROSITE" id="PS00211">
    <property type="entry name" value="ABC_TRANSPORTER_1"/>
    <property type="match status" value="1"/>
</dbReference>
<comment type="similarity">
    <text evidence="1">Belongs to the ABC transporter superfamily.</text>
</comment>
<reference evidence="6 7" key="1">
    <citation type="journal article" date="2009" name="Stand. Genomic Sci.">
        <title>Complete genome sequence of Beutenbergia cavernae type strain (HKI 0122).</title>
        <authorList>
            <person name="Land M."/>
            <person name="Pukall R."/>
            <person name="Abt B."/>
            <person name="Goker M."/>
            <person name="Rohde M."/>
            <person name="Glavina Del Rio T."/>
            <person name="Tice H."/>
            <person name="Copeland A."/>
            <person name="Cheng J.F."/>
            <person name="Lucas S."/>
            <person name="Chen F."/>
            <person name="Nolan M."/>
            <person name="Bruce D."/>
            <person name="Goodwin L."/>
            <person name="Pitluck S."/>
            <person name="Ivanova N."/>
            <person name="Mavromatis K."/>
            <person name="Ovchinnikova G."/>
            <person name="Pati A."/>
            <person name="Chen A."/>
            <person name="Palaniappan K."/>
            <person name="Hauser L."/>
            <person name="Chang Y.J."/>
            <person name="Jefferies C.C."/>
            <person name="Saunders E."/>
            <person name="Brettin T."/>
            <person name="Detter J.C."/>
            <person name="Han C."/>
            <person name="Chain P."/>
            <person name="Bristow J."/>
            <person name="Eisen J.A."/>
            <person name="Markowitz V."/>
            <person name="Hugenholtz P."/>
            <person name="Kyrpides N.C."/>
            <person name="Klenk H.P."/>
            <person name="Lapidus A."/>
        </authorList>
    </citation>
    <scope>NUCLEOTIDE SEQUENCE [LARGE SCALE GENOMIC DNA]</scope>
    <source>
        <strain evidence="7">ATCC BAA-8 / DSM 12333 / NBRC 16432</strain>
    </source>
</reference>
<keyword evidence="3" id="KW-0547">Nucleotide-binding</keyword>
<evidence type="ECO:0000256" key="1">
    <source>
        <dbReference type="ARBA" id="ARBA00005417"/>
    </source>
</evidence>
<dbReference type="InterPro" id="IPR013563">
    <property type="entry name" value="Oligopep_ABC_C"/>
</dbReference>
<dbReference type="GO" id="GO:0016887">
    <property type="term" value="F:ATP hydrolysis activity"/>
    <property type="evidence" value="ECO:0007669"/>
    <property type="project" value="InterPro"/>
</dbReference>
<name>C5C4S2_BEUC1</name>
<dbReference type="KEGG" id="bcv:Bcav_1794"/>